<proteinExistence type="predicted"/>
<keyword evidence="1" id="KW-0472">Membrane</keyword>
<feature type="transmembrane region" description="Helical" evidence="1">
    <location>
        <begin position="6"/>
        <end position="25"/>
    </location>
</feature>
<protein>
    <recommendedName>
        <fullName evidence="4">Secreted protein</fullName>
    </recommendedName>
</protein>
<accession>A0ABX2EW37</accession>
<dbReference type="Proteomes" id="UP000763557">
    <property type="component" value="Unassembled WGS sequence"/>
</dbReference>
<keyword evidence="3" id="KW-1185">Reference proteome</keyword>
<reference evidence="2 3" key="1">
    <citation type="submission" date="2020-01" db="EMBL/GenBank/DDBJ databases">
        <title>Kibdelosporangium persica a novel Actinomycetes from a hot desert in Iran.</title>
        <authorList>
            <person name="Safaei N."/>
            <person name="Zaburannyi N."/>
            <person name="Mueller R."/>
            <person name="Wink J."/>
        </authorList>
    </citation>
    <scope>NUCLEOTIDE SEQUENCE [LARGE SCALE GENOMIC DNA]</scope>
    <source>
        <strain evidence="2 3">4NS15</strain>
    </source>
</reference>
<keyword evidence="1" id="KW-1133">Transmembrane helix</keyword>
<evidence type="ECO:0000256" key="1">
    <source>
        <dbReference type="SAM" id="Phobius"/>
    </source>
</evidence>
<name>A0ABX2EW37_9PSEU</name>
<comment type="caution">
    <text evidence="2">The sequence shown here is derived from an EMBL/GenBank/DDBJ whole genome shotgun (WGS) entry which is preliminary data.</text>
</comment>
<organism evidence="2 3">
    <name type="scientific">Kibdelosporangium persicum</name>
    <dbReference type="NCBI Taxonomy" id="2698649"/>
    <lineage>
        <taxon>Bacteria</taxon>
        <taxon>Bacillati</taxon>
        <taxon>Actinomycetota</taxon>
        <taxon>Actinomycetes</taxon>
        <taxon>Pseudonocardiales</taxon>
        <taxon>Pseudonocardiaceae</taxon>
        <taxon>Kibdelosporangium</taxon>
    </lineage>
</organism>
<evidence type="ECO:0000313" key="2">
    <source>
        <dbReference type="EMBL" id="NRN62957.1"/>
    </source>
</evidence>
<evidence type="ECO:0000313" key="3">
    <source>
        <dbReference type="Proteomes" id="UP000763557"/>
    </source>
</evidence>
<dbReference type="RefSeq" id="WP_173123273.1">
    <property type="nucleotide sequence ID" value="NZ_CBCSGW010000022.1"/>
</dbReference>
<sequence length="182" mass="20741">MSTGAIIAIIVLVVLVAAAAVFFLMPRMRSQRLRRRFGPEYDRVVSTNGDRKAAEKELADRERRHSQLELHPLPQEKHERYRAEWTRIQERFVDAPVEAVGEADRLVNVVVTDLGYPAEGYDRQLADLSVEHAGAVDHYRTAHDVRTRSDASTDDLRKAMISYRKVLDDLLDHKPGKAVQRA</sequence>
<gene>
    <name evidence="2" type="ORF">GC106_1580</name>
</gene>
<evidence type="ECO:0008006" key="4">
    <source>
        <dbReference type="Google" id="ProtNLM"/>
    </source>
</evidence>
<keyword evidence="1" id="KW-0812">Transmembrane</keyword>
<dbReference type="EMBL" id="JAAATY010000001">
    <property type="protein sequence ID" value="NRN62957.1"/>
    <property type="molecule type" value="Genomic_DNA"/>
</dbReference>